<evidence type="ECO:0000256" key="1">
    <source>
        <dbReference type="ARBA" id="ARBA00004953"/>
    </source>
</evidence>
<dbReference type="Pfam" id="PF01656">
    <property type="entry name" value="CbiA"/>
    <property type="match status" value="1"/>
</dbReference>
<dbReference type="InterPro" id="IPR047045">
    <property type="entry name" value="CobQ_N"/>
</dbReference>
<dbReference type="GO" id="GO:0009236">
    <property type="term" value="P:cobalamin biosynthetic process"/>
    <property type="evidence" value="ECO:0007669"/>
    <property type="project" value="UniProtKB-UniPathway"/>
</dbReference>
<dbReference type="InterPro" id="IPR033949">
    <property type="entry name" value="CobQ_GATase1"/>
</dbReference>
<keyword evidence="5" id="KW-0315">Glutamine amidotransferase</keyword>
<comment type="similarity">
    <text evidence="2">Belongs to the CobB/CobQ family. CobQ subfamily.</text>
</comment>
<dbReference type="Proteomes" id="UP000885832">
    <property type="component" value="Unassembled WGS sequence"/>
</dbReference>
<dbReference type="Pfam" id="PF07685">
    <property type="entry name" value="GATase_3"/>
    <property type="match status" value="1"/>
</dbReference>
<feature type="domain" description="CobQ/CobB/MinD/ParA nucleotide binding" evidence="7">
    <location>
        <begin position="1"/>
        <end position="225"/>
    </location>
</feature>
<dbReference type="InterPro" id="IPR029062">
    <property type="entry name" value="Class_I_gatase-like"/>
</dbReference>
<comment type="function">
    <text evidence="6">Catalyzes amidations at positions B, D, E, and G on adenosylcobyrinic A,C-diamide. NH(2) groups are provided by glutamine, and one molecule of ATP is hydrogenolyzed for each amidation.</text>
</comment>
<dbReference type="Gene3D" id="3.40.50.300">
    <property type="entry name" value="P-loop containing nucleotide triphosphate hydrolases"/>
    <property type="match status" value="1"/>
</dbReference>
<dbReference type="CDD" id="cd05389">
    <property type="entry name" value="CobQ_N"/>
    <property type="match status" value="1"/>
</dbReference>
<evidence type="ECO:0000256" key="6">
    <source>
        <dbReference type="ARBA" id="ARBA00025166"/>
    </source>
</evidence>
<dbReference type="UniPathway" id="UPA00148"/>
<dbReference type="InterPro" id="IPR002586">
    <property type="entry name" value="CobQ/CobB/MinD/ParA_Nub-bd_dom"/>
</dbReference>
<dbReference type="PANTHER" id="PTHR21343">
    <property type="entry name" value="DETHIOBIOTIN SYNTHETASE"/>
    <property type="match status" value="1"/>
</dbReference>
<dbReference type="NCBIfam" id="NF001989">
    <property type="entry name" value="PRK00784.1"/>
    <property type="match status" value="1"/>
</dbReference>
<evidence type="ECO:0000256" key="3">
    <source>
        <dbReference type="ARBA" id="ARBA00019833"/>
    </source>
</evidence>
<dbReference type="GO" id="GO:0003824">
    <property type="term" value="F:catalytic activity"/>
    <property type="evidence" value="ECO:0007669"/>
    <property type="project" value="InterPro"/>
</dbReference>
<dbReference type="AlphaFoldDB" id="A0A832J7K0"/>
<protein>
    <recommendedName>
        <fullName evidence="3">Cobyric acid synthase</fullName>
    </recommendedName>
</protein>
<dbReference type="InterPro" id="IPR004459">
    <property type="entry name" value="CobQ_synth"/>
</dbReference>
<organism evidence="9">
    <name type="scientific">Candidatus Tenderia electrophaga</name>
    <dbReference type="NCBI Taxonomy" id="1748243"/>
    <lineage>
        <taxon>Bacteria</taxon>
        <taxon>Pseudomonadati</taxon>
        <taxon>Pseudomonadota</taxon>
        <taxon>Gammaproteobacteria</taxon>
        <taxon>Candidatus Tenderiales</taxon>
        <taxon>Candidatus Tenderiaceae</taxon>
        <taxon>Candidatus Tenderia</taxon>
    </lineage>
</organism>
<gene>
    <name evidence="9" type="ORF">ENJ65_05075</name>
</gene>
<accession>A0A832J7K0</accession>
<dbReference type="EMBL" id="DRNF01000321">
    <property type="protein sequence ID" value="HHJ80986.1"/>
    <property type="molecule type" value="Genomic_DNA"/>
</dbReference>
<dbReference type="HAMAP" id="MF_00028">
    <property type="entry name" value="CobQ"/>
    <property type="match status" value="1"/>
</dbReference>
<evidence type="ECO:0000256" key="4">
    <source>
        <dbReference type="ARBA" id="ARBA00022573"/>
    </source>
</evidence>
<keyword evidence="4" id="KW-0169">Cobalamin biosynthesis</keyword>
<dbReference type="CDD" id="cd01750">
    <property type="entry name" value="GATase1_CobQ"/>
    <property type="match status" value="1"/>
</dbReference>
<evidence type="ECO:0000256" key="2">
    <source>
        <dbReference type="ARBA" id="ARBA00006205"/>
    </source>
</evidence>
<proteinExistence type="inferred from homology"/>
<dbReference type="InterPro" id="IPR027417">
    <property type="entry name" value="P-loop_NTPase"/>
</dbReference>
<feature type="domain" description="CobB/CobQ-like glutamine amidotransferase" evidence="8">
    <location>
        <begin position="251"/>
        <end position="365"/>
    </location>
</feature>
<dbReference type="NCBIfam" id="TIGR00313">
    <property type="entry name" value="cobQ"/>
    <property type="match status" value="1"/>
</dbReference>
<sequence>MIQGATSDAGKSTLVAGLCRLLKRRGIRVAPFKPQNMALNSAVTVDGGEIGRAQAVQAQACGIAPHTDMNPVLLKPNSDSGSQIIIHGRAVAEMDARAYHAFKAEAMKAVLESYQRLQQQYDVVLIEGAGSPAEINLRDNDIANMGFAEAVDCPVLLVADIERGGVFAHLVGTLDLLSESEQARVVGMVINRFRGEVALLQPGVEWLQQRVQKPVVAVLPYLHGLHLEAEDSLNLNSHSTGLAEGQGEVLRVLVPRLPRLSNHTDFDPLALHDQVDIRFVSAAESIPAADLIILPGSKSVRSDLEWLRSNGWDKAIQRHLRYGGKLLGICGGFQMLGDMIDDPDGIESAAGSSEGLGLLQMQTTLA</sequence>
<dbReference type="SUPFAM" id="SSF52540">
    <property type="entry name" value="P-loop containing nucleoside triphosphate hydrolases"/>
    <property type="match status" value="1"/>
</dbReference>
<comment type="pathway">
    <text evidence="1">Cofactor biosynthesis; adenosylcobalamin biosynthesis.</text>
</comment>
<evidence type="ECO:0000259" key="8">
    <source>
        <dbReference type="Pfam" id="PF07685"/>
    </source>
</evidence>
<feature type="non-terminal residue" evidence="9">
    <location>
        <position position="366"/>
    </location>
</feature>
<name>A0A832J7K0_9GAMM</name>
<evidence type="ECO:0000313" key="9">
    <source>
        <dbReference type="EMBL" id="HHJ80986.1"/>
    </source>
</evidence>
<dbReference type="Gene3D" id="3.40.50.880">
    <property type="match status" value="1"/>
</dbReference>
<reference evidence="9" key="1">
    <citation type="journal article" date="2020" name="mSystems">
        <title>Genome- and Community-Level Interaction Insights into Carbon Utilization and Element Cycling Functions of Hydrothermarchaeota in Hydrothermal Sediment.</title>
        <authorList>
            <person name="Zhou Z."/>
            <person name="Liu Y."/>
            <person name="Xu W."/>
            <person name="Pan J."/>
            <person name="Luo Z.H."/>
            <person name="Li M."/>
        </authorList>
    </citation>
    <scope>NUCLEOTIDE SEQUENCE [LARGE SCALE GENOMIC DNA]</scope>
    <source>
        <strain evidence="9">HyVt-505</strain>
    </source>
</reference>
<dbReference type="SUPFAM" id="SSF52317">
    <property type="entry name" value="Class I glutamine amidotransferase-like"/>
    <property type="match status" value="1"/>
</dbReference>
<dbReference type="PANTHER" id="PTHR21343:SF1">
    <property type="entry name" value="COBYRIC ACID SYNTHASE"/>
    <property type="match status" value="1"/>
</dbReference>
<evidence type="ECO:0000259" key="7">
    <source>
        <dbReference type="Pfam" id="PF01656"/>
    </source>
</evidence>
<evidence type="ECO:0000256" key="5">
    <source>
        <dbReference type="ARBA" id="ARBA00022962"/>
    </source>
</evidence>
<comment type="caution">
    <text evidence="9">The sequence shown here is derived from an EMBL/GenBank/DDBJ whole genome shotgun (WGS) entry which is preliminary data.</text>
</comment>
<dbReference type="PROSITE" id="PS51274">
    <property type="entry name" value="GATASE_COBBQ"/>
    <property type="match status" value="1"/>
</dbReference>
<dbReference type="InterPro" id="IPR011698">
    <property type="entry name" value="GATase_3"/>
</dbReference>